<feature type="domain" description="HTH deoR-type" evidence="5">
    <location>
        <begin position="8"/>
        <end position="63"/>
    </location>
</feature>
<evidence type="ECO:0000256" key="1">
    <source>
        <dbReference type="ARBA" id="ARBA00022491"/>
    </source>
</evidence>
<dbReference type="Proteomes" id="UP000029995">
    <property type="component" value="Unassembled WGS sequence"/>
</dbReference>
<dbReference type="Pfam" id="PF00455">
    <property type="entry name" value="DeoRC"/>
    <property type="match status" value="1"/>
</dbReference>
<evidence type="ECO:0000256" key="2">
    <source>
        <dbReference type="ARBA" id="ARBA00023015"/>
    </source>
</evidence>
<evidence type="ECO:0000256" key="3">
    <source>
        <dbReference type="ARBA" id="ARBA00023125"/>
    </source>
</evidence>
<dbReference type="GO" id="GO:0003677">
    <property type="term" value="F:DNA binding"/>
    <property type="evidence" value="ECO:0007669"/>
    <property type="project" value="UniProtKB-KW"/>
</dbReference>
<dbReference type="OrthoDB" id="7849339at2"/>
<protein>
    <recommendedName>
        <fullName evidence="5">HTH deoR-type domain-containing protein</fullName>
    </recommendedName>
</protein>
<evidence type="ECO:0000313" key="7">
    <source>
        <dbReference type="Proteomes" id="UP000029995"/>
    </source>
</evidence>
<dbReference type="PANTHER" id="PTHR30363">
    <property type="entry name" value="HTH-TYPE TRANSCRIPTIONAL REGULATOR SRLR-RELATED"/>
    <property type="match status" value="1"/>
</dbReference>
<dbReference type="Gene3D" id="1.10.10.10">
    <property type="entry name" value="Winged helix-like DNA-binding domain superfamily/Winged helix DNA-binding domain"/>
    <property type="match status" value="1"/>
</dbReference>
<dbReference type="SMART" id="SM01134">
    <property type="entry name" value="DeoRC"/>
    <property type="match status" value="1"/>
</dbReference>
<dbReference type="EMBL" id="JANX01000029">
    <property type="protein sequence ID" value="KGM35414.1"/>
    <property type="molecule type" value="Genomic_DNA"/>
</dbReference>
<organism evidence="6 7">
    <name type="scientific">Inquilinus limosus MP06</name>
    <dbReference type="NCBI Taxonomy" id="1398085"/>
    <lineage>
        <taxon>Bacteria</taxon>
        <taxon>Pseudomonadati</taxon>
        <taxon>Pseudomonadota</taxon>
        <taxon>Alphaproteobacteria</taxon>
        <taxon>Rhodospirillales</taxon>
        <taxon>Rhodospirillaceae</taxon>
        <taxon>Inquilinus</taxon>
    </lineage>
</organism>
<dbReference type="Gene3D" id="3.40.50.1360">
    <property type="match status" value="1"/>
</dbReference>
<dbReference type="AlphaFoldDB" id="A0A0A0DBE8"/>
<dbReference type="SUPFAM" id="SSF100950">
    <property type="entry name" value="NagB/RpiA/CoA transferase-like"/>
    <property type="match status" value="1"/>
</dbReference>
<dbReference type="PANTHER" id="PTHR30363:SF4">
    <property type="entry name" value="GLYCEROL-3-PHOSPHATE REGULON REPRESSOR"/>
    <property type="match status" value="1"/>
</dbReference>
<dbReference type="InterPro" id="IPR050313">
    <property type="entry name" value="Carb_Metab_HTH_regulators"/>
</dbReference>
<dbReference type="PROSITE" id="PS51000">
    <property type="entry name" value="HTH_DEOR_2"/>
    <property type="match status" value="1"/>
</dbReference>
<proteinExistence type="predicted"/>
<reference evidence="6 7" key="1">
    <citation type="submission" date="2014-01" db="EMBL/GenBank/DDBJ databases">
        <title>Genome sequence determination for a cystic fibrosis isolate, Inquilinus limosus.</title>
        <authorList>
            <person name="Pino M."/>
            <person name="Di Conza J."/>
            <person name="Gutkind G."/>
        </authorList>
    </citation>
    <scope>NUCLEOTIDE SEQUENCE [LARGE SCALE GENOMIC DNA]</scope>
    <source>
        <strain evidence="6 7">MP06</strain>
    </source>
</reference>
<dbReference type="GO" id="GO:0003700">
    <property type="term" value="F:DNA-binding transcription factor activity"/>
    <property type="evidence" value="ECO:0007669"/>
    <property type="project" value="InterPro"/>
</dbReference>
<dbReference type="InterPro" id="IPR036388">
    <property type="entry name" value="WH-like_DNA-bd_sf"/>
</dbReference>
<keyword evidence="4" id="KW-0804">Transcription</keyword>
<dbReference type="SMART" id="SM00420">
    <property type="entry name" value="HTH_DEOR"/>
    <property type="match status" value="1"/>
</dbReference>
<evidence type="ECO:0000256" key="4">
    <source>
        <dbReference type="ARBA" id="ARBA00023163"/>
    </source>
</evidence>
<sequence>MRLTKPKKKDRHELILRQIAEHASIRISLLAEQLGVTCETIRRDIAELNASGLLSRTYGGATVRPVTSEASLSIRRNVRVAERNLIGGTAARLVADGAVVMIDGGSTTCQVARHLAQRARELTVITNSTAIAAVAAANPGFRVRLCPGAYDGSEALVTGEETIEYLARFNAHRAIIGASGLGHNGPCDVSPGQAAVKRAMLRQSDRSMLVADASKFGVSAVERVCGFDAIDDLVVDRPLPAELARIVRAAGSRIHVGREPAGVS</sequence>
<dbReference type="PROSITE" id="PS00894">
    <property type="entry name" value="HTH_DEOR_1"/>
    <property type="match status" value="1"/>
</dbReference>
<evidence type="ECO:0000313" key="6">
    <source>
        <dbReference type="EMBL" id="KGM35414.1"/>
    </source>
</evidence>
<keyword evidence="1" id="KW-0678">Repressor</keyword>
<gene>
    <name evidence="6" type="ORF">P409_04610</name>
</gene>
<keyword evidence="2" id="KW-0805">Transcription regulation</keyword>
<dbReference type="InterPro" id="IPR037171">
    <property type="entry name" value="NagB/RpiA_transferase-like"/>
</dbReference>
<dbReference type="InterPro" id="IPR014036">
    <property type="entry name" value="DeoR-like_C"/>
</dbReference>
<dbReference type="InterPro" id="IPR036390">
    <property type="entry name" value="WH_DNA-bd_sf"/>
</dbReference>
<dbReference type="Pfam" id="PF08220">
    <property type="entry name" value="HTH_DeoR"/>
    <property type="match status" value="1"/>
</dbReference>
<dbReference type="InterPro" id="IPR001034">
    <property type="entry name" value="DeoR_HTH"/>
</dbReference>
<dbReference type="PRINTS" id="PR00037">
    <property type="entry name" value="HTHLACR"/>
</dbReference>
<dbReference type="SUPFAM" id="SSF46785">
    <property type="entry name" value="Winged helix' DNA-binding domain"/>
    <property type="match status" value="1"/>
</dbReference>
<name>A0A0A0DBE8_9PROT</name>
<dbReference type="RefSeq" id="WP_034832323.1">
    <property type="nucleotide sequence ID" value="NZ_JANX01000029.1"/>
</dbReference>
<keyword evidence="3" id="KW-0238">DNA-binding</keyword>
<dbReference type="InterPro" id="IPR018356">
    <property type="entry name" value="Tscrpt_reg_HTH_DeoR_CS"/>
</dbReference>
<evidence type="ECO:0000259" key="5">
    <source>
        <dbReference type="PROSITE" id="PS51000"/>
    </source>
</evidence>
<accession>A0A0A0DBE8</accession>
<comment type="caution">
    <text evidence="6">The sequence shown here is derived from an EMBL/GenBank/DDBJ whole genome shotgun (WGS) entry which is preliminary data.</text>
</comment>